<comment type="caution">
    <text evidence="1">The sequence shown here is derived from an EMBL/GenBank/DDBJ whole genome shotgun (WGS) entry which is preliminary data.</text>
</comment>
<proteinExistence type="predicted"/>
<dbReference type="Proteomes" id="UP000483820">
    <property type="component" value="Chromosome II"/>
</dbReference>
<dbReference type="AlphaFoldDB" id="A0A6A5H7M2"/>
<gene>
    <name evidence="1" type="ORF">GCK72_003776</name>
</gene>
<protein>
    <submittedName>
        <fullName evidence="1">Uncharacterized protein</fullName>
    </submittedName>
</protein>
<dbReference type="CTD" id="78773692"/>
<reference evidence="1 2" key="1">
    <citation type="submission" date="2019-12" db="EMBL/GenBank/DDBJ databases">
        <title>Chromosome-level assembly of the Caenorhabditis remanei genome.</title>
        <authorList>
            <person name="Teterina A.A."/>
            <person name="Willis J.H."/>
            <person name="Phillips P.C."/>
        </authorList>
    </citation>
    <scope>NUCLEOTIDE SEQUENCE [LARGE SCALE GENOMIC DNA]</scope>
    <source>
        <strain evidence="1 2">PX506</strain>
        <tissue evidence="1">Whole organism</tissue>
    </source>
</reference>
<dbReference type="EMBL" id="WUAV01000002">
    <property type="protein sequence ID" value="KAF1763830.1"/>
    <property type="molecule type" value="Genomic_DNA"/>
</dbReference>
<evidence type="ECO:0000313" key="2">
    <source>
        <dbReference type="Proteomes" id="UP000483820"/>
    </source>
</evidence>
<name>A0A6A5H7M2_CAERE</name>
<dbReference type="GeneID" id="78773692"/>
<accession>A0A6A5H7M2</accession>
<sequence>MDRNDKSLMHFDEPYTPEFIVLQLLKQRRVLYSKLKIVKEDSLEKQELIKKIDETNNQLQFKGVEYKNGWPVLRGVDASSRMLA</sequence>
<organism evidence="1 2">
    <name type="scientific">Caenorhabditis remanei</name>
    <name type="common">Caenorhabditis vulgaris</name>
    <dbReference type="NCBI Taxonomy" id="31234"/>
    <lineage>
        <taxon>Eukaryota</taxon>
        <taxon>Metazoa</taxon>
        <taxon>Ecdysozoa</taxon>
        <taxon>Nematoda</taxon>
        <taxon>Chromadorea</taxon>
        <taxon>Rhabditida</taxon>
        <taxon>Rhabditina</taxon>
        <taxon>Rhabditomorpha</taxon>
        <taxon>Rhabditoidea</taxon>
        <taxon>Rhabditidae</taxon>
        <taxon>Peloderinae</taxon>
        <taxon>Caenorhabditis</taxon>
    </lineage>
</organism>
<evidence type="ECO:0000313" key="1">
    <source>
        <dbReference type="EMBL" id="KAF1763830.1"/>
    </source>
</evidence>
<dbReference type="RefSeq" id="XP_053588425.1">
    <property type="nucleotide sequence ID" value="XM_053724231.1"/>
</dbReference>
<dbReference type="KEGG" id="crq:GCK72_003776"/>